<keyword evidence="1" id="KW-0812">Transmembrane</keyword>
<dbReference type="AlphaFoldDB" id="A0A7W0CIJ0"/>
<keyword evidence="1" id="KW-1133">Transmembrane helix</keyword>
<feature type="transmembrane region" description="Helical" evidence="1">
    <location>
        <begin position="101"/>
        <end position="118"/>
    </location>
</feature>
<evidence type="ECO:0000313" key="3">
    <source>
        <dbReference type="Proteomes" id="UP000530928"/>
    </source>
</evidence>
<keyword evidence="3" id="KW-1185">Reference proteome</keyword>
<sequence length="128" mass="13571">MSRFVNAVVALGAFFFLAGGAWAFFWPHSFYSTVATFPPFNLHLFHDAGAFQLGIGAALTAALFTRDALIVGLAGGAAGAVVHAISHVVDRNLGGNPSDPWTLSGLALLLVVATILRYRQQRNSSRKA</sequence>
<dbReference type="EMBL" id="JACDUR010000003">
    <property type="protein sequence ID" value="MBA2891867.1"/>
    <property type="molecule type" value="Genomic_DNA"/>
</dbReference>
<dbReference type="Proteomes" id="UP000530928">
    <property type="component" value="Unassembled WGS sequence"/>
</dbReference>
<comment type="caution">
    <text evidence="2">The sequence shown here is derived from an EMBL/GenBank/DDBJ whole genome shotgun (WGS) entry which is preliminary data.</text>
</comment>
<evidence type="ECO:0000313" key="2">
    <source>
        <dbReference type="EMBL" id="MBA2891867.1"/>
    </source>
</evidence>
<keyword evidence="1" id="KW-0472">Membrane</keyword>
<name>A0A7W0CIJ0_9ACTN</name>
<organism evidence="2 3">
    <name type="scientific">Nonomuraea soli</name>
    <dbReference type="NCBI Taxonomy" id="1032476"/>
    <lineage>
        <taxon>Bacteria</taxon>
        <taxon>Bacillati</taxon>
        <taxon>Actinomycetota</taxon>
        <taxon>Actinomycetes</taxon>
        <taxon>Streptosporangiales</taxon>
        <taxon>Streptosporangiaceae</taxon>
        <taxon>Nonomuraea</taxon>
    </lineage>
</organism>
<protein>
    <submittedName>
        <fullName evidence="2">Preprotein translocase subunit SecY</fullName>
    </submittedName>
</protein>
<gene>
    <name evidence="2" type="ORF">HNR30_003208</name>
</gene>
<accession>A0A7W0CIJ0</accession>
<dbReference type="RefSeq" id="WP_181610622.1">
    <property type="nucleotide sequence ID" value="NZ_BAABAM010000002.1"/>
</dbReference>
<proteinExistence type="predicted"/>
<evidence type="ECO:0000256" key="1">
    <source>
        <dbReference type="SAM" id="Phobius"/>
    </source>
</evidence>
<feature type="transmembrane region" description="Helical" evidence="1">
    <location>
        <begin position="47"/>
        <end position="64"/>
    </location>
</feature>
<feature type="transmembrane region" description="Helical" evidence="1">
    <location>
        <begin position="69"/>
        <end position="89"/>
    </location>
</feature>
<reference evidence="2 3" key="1">
    <citation type="submission" date="2020-07" db="EMBL/GenBank/DDBJ databases">
        <title>Genomic Encyclopedia of Type Strains, Phase IV (KMG-IV): sequencing the most valuable type-strain genomes for metagenomic binning, comparative biology and taxonomic classification.</title>
        <authorList>
            <person name="Goeker M."/>
        </authorList>
    </citation>
    <scope>NUCLEOTIDE SEQUENCE [LARGE SCALE GENOMIC DNA]</scope>
    <source>
        <strain evidence="2 3">DSM 45533</strain>
    </source>
</reference>